<proteinExistence type="predicted"/>
<evidence type="ECO:0000256" key="1">
    <source>
        <dbReference type="ARBA" id="ARBA00022801"/>
    </source>
</evidence>
<gene>
    <name evidence="3" type="ORF">HDF08_001977</name>
</gene>
<evidence type="ECO:0000313" key="4">
    <source>
        <dbReference type="Proteomes" id="UP000564385"/>
    </source>
</evidence>
<dbReference type="PANTHER" id="PTHR43674">
    <property type="entry name" value="NITRILASE C965.09-RELATED"/>
    <property type="match status" value="1"/>
</dbReference>
<dbReference type="EMBL" id="JACCCU010000001">
    <property type="protein sequence ID" value="NYF89910.1"/>
    <property type="molecule type" value="Genomic_DNA"/>
</dbReference>
<dbReference type="PROSITE" id="PS50263">
    <property type="entry name" value="CN_HYDROLASE"/>
    <property type="match status" value="1"/>
</dbReference>
<accession>A0A852VE00</accession>
<dbReference type="SUPFAM" id="SSF56317">
    <property type="entry name" value="Carbon-nitrogen hydrolase"/>
    <property type="match status" value="1"/>
</dbReference>
<evidence type="ECO:0000313" key="3">
    <source>
        <dbReference type="EMBL" id="NYF89910.1"/>
    </source>
</evidence>
<organism evidence="3 4">
    <name type="scientific">Tunturiibacter lichenicola</name>
    <dbReference type="NCBI Taxonomy" id="2051959"/>
    <lineage>
        <taxon>Bacteria</taxon>
        <taxon>Pseudomonadati</taxon>
        <taxon>Acidobacteriota</taxon>
        <taxon>Terriglobia</taxon>
        <taxon>Terriglobales</taxon>
        <taxon>Acidobacteriaceae</taxon>
        <taxon>Tunturiibacter</taxon>
    </lineage>
</organism>
<dbReference type="InterPro" id="IPR036526">
    <property type="entry name" value="C-N_Hydrolase_sf"/>
</dbReference>
<comment type="caution">
    <text evidence="3">The sequence shown here is derived from an EMBL/GenBank/DDBJ whole genome shotgun (WGS) entry which is preliminary data.</text>
</comment>
<reference evidence="3 4" key="1">
    <citation type="submission" date="2020-07" db="EMBL/GenBank/DDBJ databases">
        <title>Genomic Encyclopedia of Type Strains, Phase IV (KMG-V): Genome sequencing to study the core and pangenomes of soil and plant-associated prokaryotes.</title>
        <authorList>
            <person name="Whitman W."/>
        </authorList>
    </citation>
    <scope>NUCLEOTIDE SEQUENCE [LARGE SCALE GENOMIC DNA]</scope>
    <source>
        <strain evidence="3 4">M8UP22</strain>
    </source>
</reference>
<evidence type="ECO:0000259" key="2">
    <source>
        <dbReference type="PROSITE" id="PS50263"/>
    </source>
</evidence>
<dbReference type="PANTHER" id="PTHR43674:SF2">
    <property type="entry name" value="BETA-UREIDOPROPIONASE"/>
    <property type="match status" value="1"/>
</dbReference>
<name>A0A852VE00_9BACT</name>
<dbReference type="InterPro" id="IPR003010">
    <property type="entry name" value="C-N_Hydrolase"/>
</dbReference>
<dbReference type="AlphaFoldDB" id="A0A852VE00"/>
<dbReference type="GO" id="GO:0016811">
    <property type="term" value="F:hydrolase activity, acting on carbon-nitrogen (but not peptide) bonds, in linear amides"/>
    <property type="evidence" value="ECO:0007669"/>
    <property type="project" value="UniProtKB-ARBA"/>
</dbReference>
<keyword evidence="1" id="KW-0378">Hydrolase</keyword>
<sequence length="315" mass="34933">MNEKTIATIALRDQGFADLQAVLREAAHWVEAASLQGADLAVLPETVNLLHRSAHDAPLEHFALEDWRSETVMLREAAAKHRISLVLPLLVRDGTSLTNRFYLLSRDGSELGFYQKQVPATGERLAGVQPARNTPLRWEGLTLGGGICIDVYFPHSVFDPQMEAGADLFVIPSMTPAGAFLDFCAVLYGVPFVLAYSPWSRILDRDGKELAAGGFRSETLRAGLGAPMQQACINFNAVSLFADFNGEKIQALQRHYGPKVHVRFDQSNCLFFVESRSVDLSIGEIMREFGLISRRDYFAQLDPETTTRSFAKNIL</sequence>
<dbReference type="CDD" id="cd07197">
    <property type="entry name" value="nitrilase"/>
    <property type="match status" value="1"/>
</dbReference>
<feature type="domain" description="CN hydrolase" evidence="2">
    <location>
        <begin position="4"/>
        <end position="226"/>
    </location>
</feature>
<dbReference type="Pfam" id="PF00795">
    <property type="entry name" value="CN_hydrolase"/>
    <property type="match status" value="1"/>
</dbReference>
<dbReference type="Proteomes" id="UP000564385">
    <property type="component" value="Unassembled WGS sequence"/>
</dbReference>
<protein>
    <recommendedName>
        <fullName evidence="2">CN hydrolase domain-containing protein</fullName>
    </recommendedName>
</protein>
<dbReference type="Gene3D" id="3.60.110.10">
    <property type="entry name" value="Carbon-nitrogen hydrolase"/>
    <property type="match status" value="1"/>
</dbReference>
<dbReference type="InterPro" id="IPR050345">
    <property type="entry name" value="Aliph_Amidase/BUP"/>
</dbReference>